<dbReference type="InterPro" id="IPR007965">
    <property type="entry name" value="GNAT_ATAT"/>
</dbReference>
<keyword evidence="3" id="KW-1185">Reference proteome</keyword>
<evidence type="ECO:0000313" key="3">
    <source>
        <dbReference type="Proteomes" id="UP001608902"/>
    </source>
</evidence>
<dbReference type="Gene3D" id="3.40.630.30">
    <property type="match status" value="1"/>
</dbReference>
<gene>
    <name evidence="2" type="ORF">AB6A40_001725</name>
</gene>
<evidence type="ECO:0000259" key="1">
    <source>
        <dbReference type="PROSITE" id="PS51730"/>
    </source>
</evidence>
<reference evidence="2 3" key="1">
    <citation type="submission" date="2024-08" db="EMBL/GenBank/DDBJ databases">
        <title>Gnathostoma spinigerum genome.</title>
        <authorList>
            <person name="Gonzalez-Bertolin B."/>
            <person name="Monzon S."/>
            <person name="Zaballos A."/>
            <person name="Jimenez P."/>
            <person name="Dekumyoy P."/>
            <person name="Varona S."/>
            <person name="Cuesta I."/>
            <person name="Sumanam S."/>
            <person name="Adisakwattana P."/>
            <person name="Gasser R.B."/>
            <person name="Hernandez-Gonzalez A."/>
            <person name="Young N.D."/>
            <person name="Perteguer M.J."/>
        </authorList>
    </citation>
    <scope>NUCLEOTIDE SEQUENCE [LARGE SCALE GENOMIC DNA]</scope>
    <source>
        <strain evidence="2">AL3</strain>
        <tissue evidence="2">Liver</tissue>
    </source>
</reference>
<dbReference type="Proteomes" id="UP001608902">
    <property type="component" value="Unassembled WGS sequence"/>
</dbReference>
<sequence length="77" mass="8769">MELAVDLSSLFGSSLVKLDAMRIKQFHDAKLYAAIDDFCILASHSSQSHRTLTTCDKLMRSDHTLYLLWEPSTYALF</sequence>
<dbReference type="EMBL" id="JBGFUD010000672">
    <property type="protein sequence ID" value="MFH4975016.1"/>
    <property type="molecule type" value="Genomic_DNA"/>
</dbReference>
<dbReference type="PROSITE" id="PS51730">
    <property type="entry name" value="GNAT_ATAT"/>
    <property type="match status" value="1"/>
</dbReference>
<dbReference type="AlphaFoldDB" id="A0ABD6E775"/>
<accession>A0ABD6E775</accession>
<proteinExistence type="predicted"/>
<feature type="domain" description="N-acetyltransferase" evidence="1">
    <location>
        <begin position="1"/>
        <end position="77"/>
    </location>
</feature>
<name>A0ABD6E775_9BILA</name>
<comment type="caution">
    <text evidence="2">The sequence shown here is derived from an EMBL/GenBank/DDBJ whole genome shotgun (WGS) entry which is preliminary data.</text>
</comment>
<protein>
    <recommendedName>
        <fullName evidence="1">N-acetyltransferase domain-containing protein</fullName>
    </recommendedName>
</protein>
<evidence type="ECO:0000313" key="2">
    <source>
        <dbReference type="EMBL" id="MFH4975016.1"/>
    </source>
</evidence>
<organism evidence="2 3">
    <name type="scientific">Gnathostoma spinigerum</name>
    <dbReference type="NCBI Taxonomy" id="75299"/>
    <lineage>
        <taxon>Eukaryota</taxon>
        <taxon>Metazoa</taxon>
        <taxon>Ecdysozoa</taxon>
        <taxon>Nematoda</taxon>
        <taxon>Chromadorea</taxon>
        <taxon>Rhabditida</taxon>
        <taxon>Spirurina</taxon>
        <taxon>Gnathostomatomorpha</taxon>
        <taxon>Gnathostomatoidea</taxon>
        <taxon>Gnathostomatidae</taxon>
        <taxon>Gnathostoma</taxon>
    </lineage>
</organism>